<dbReference type="PROSITE" id="PS50109">
    <property type="entry name" value="HIS_KIN"/>
    <property type="match status" value="1"/>
</dbReference>
<dbReference type="GO" id="GO:0005524">
    <property type="term" value="F:ATP binding"/>
    <property type="evidence" value="ECO:0007669"/>
    <property type="project" value="UniProtKB-KW"/>
</dbReference>
<dbReference type="InterPro" id="IPR035965">
    <property type="entry name" value="PAS-like_dom_sf"/>
</dbReference>
<accession>A0A0F9GPP1</accession>
<evidence type="ECO:0008006" key="13">
    <source>
        <dbReference type="Google" id="ProtNLM"/>
    </source>
</evidence>
<dbReference type="CDD" id="cd00082">
    <property type="entry name" value="HisKA"/>
    <property type="match status" value="1"/>
</dbReference>
<protein>
    <recommendedName>
        <fullName evidence="13">Histidine kinase</fullName>
    </recommendedName>
</protein>
<dbReference type="SMART" id="SM00388">
    <property type="entry name" value="HisKA"/>
    <property type="match status" value="1"/>
</dbReference>
<reference evidence="12" key="1">
    <citation type="journal article" date="2015" name="Nature">
        <title>Complex archaea that bridge the gap between prokaryotes and eukaryotes.</title>
        <authorList>
            <person name="Spang A."/>
            <person name="Saw J.H."/>
            <person name="Jorgensen S.L."/>
            <person name="Zaremba-Niedzwiedzka K."/>
            <person name="Martijn J."/>
            <person name="Lind A.E."/>
            <person name="van Eijk R."/>
            <person name="Schleper C."/>
            <person name="Guy L."/>
            <person name="Ettema T.J."/>
        </authorList>
    </citation>
    <scope>NUCLEOTIDE SEQUENCE</scope>
</reference>
<evidence type="ECO:0000259" key="9">
    <source>
        <dbReference type="PROSITE" id="PS50110"/>
    </source>
</evidence>
<evidence type="ECO:0000256" key="5">
    <source>
        <dbReference type="ARBA" id="ARBA00022840"/>
    </source>
</evidence>
<evidence type="ECO:0000256" key="4">
    <source>
        <dbReference type="ARBA" id="ARBA00022777"/>
    </source>
</evidence>
<keyword evidence="4" id="KW-0418">Kinase</keyword>
<feature type="coiled-coil region" evidence="7">
    <location>
        <begin position="5"/>
        <end position="71"/>
    </location>
</feature>
<evidence type="ECO:0000313" key="12">
    <source>
        <dbReference type="EMBL" id="KKL92456.1"/>
    </source>
</evidence>
<dbReference type="SUPFAM" id="SSF52172">
    <property type="entry name" value="CheY-like"/>
    <property type="match status" value="1"/>
</dbReference>
<dbReference type="SMART" id="SM00448">
    <property type="entry name" value="REC"/>
    <property type="match status" value="1"/>
</dbReference>
<dbReference type="InterPro" id="IPR004358">
    <property type="entry name" value="Sig_transdc_His_kin-like_C"/>
</dbReference>
<dbReference type="PROSITE" id="PS50112">
    <property type="entry name" value="PAS"/>
    <property type="match status" value="1"/>
</dbReference>
<dbReference type="Pfam" id="PF00512">
    <property type="entry name" value="HisKA"/>
    <property type="match status" value="1"/>
</dbReference>
<dbReference type="NCBIfam" id="TIGR00229">
    <property type="entry name" value="sensory_box"/>
    <property type="match status" value="1"/>
</dbReference>
<evidence type="ECO:0000259" key="10">
    <source>
        <dbReference type="PROSITE" id="PS50112"/>
    </source>
</evidence>
<dbReference type="SMART" id="SM00387">
    <property type="entry name" value="HATPase_c"/>
    <property type="match status" value="1"/>
</dbReference>
<dbReference type="InterPro" id="IPR003594">
    <property type="entry name" value="HATPase_dom"/>
</dbReference>
<dbReference type="InterPro" id="IPR005467">
    <property type="entry name" value="His_kinase_dom"/>
</dbReference>
<dbReference type="Pfam" id="PF00072">
    <property type="entry name" value="Response_reg"/>
    <property type="match status" value="1"/>
</dbReference>
<dbReference type="Gene3D" id="3.30.450.20">
    <property type="entry name" value="PAS domain"/>
    <property type="match status" value="1"/>
</dbReference>
<dbReference type="SUPFAM" id="SSF47384">
    <property type="entry name" value="Homodimeric domain of signal transducing histidine kinase"/>
    <property type="match status" value="1"/>
</dbReference>
<dbReference type="PANTHER" id="PTHR43065:SF46">
    <property type="entry name" value="C4-DICARBOXYLATE TRANSPORT SENSOR PROTEIN DCTB"/>
    <property type="match status" value="1"/>
</dbReference>
<dbReference type="InterPro" id="IPR001789">
    <property type="entry name" value="Sig_transdc_resp-reg_receiver"/>
</dbReference>
<evidence type="ECO:0000256" key="7">
    <source>
        <dbReference type="SAM" id="Coils"/>
    </source>
</evidence>
<dbReference type="EMBL" id="LAZR01019458">
    <property type="protein sequence ID" value="KKL92456.1"/>
    <property type="molecule type" value="Genomic_DNA"/>
</dbReference>
<dbReference type="InterPro" id="IPR036097">
    <property type="entry name" value="HisK_dim/P_sf"/>
</dbReference>
<evidence type="ECO:0000256" key="3">
    <source>
        <dbReference type="ARBA" id="ARBA00022741"/>
    </source>
</evidence>
<evidence type="ECO:0000256" key="1">
    <source>
        <dbReference type="ARBA" id="ARBA00022553"/>
    </source>
</evidence>
<dbReference type="InterPro" id="IPR000700">
    <property type="entry name" value="PAS-assoc_C"/>
</dbReference>
<dbReference type="PROSITE" id="PS50113">
    <property type="entry name" value="PAC"/>
    <property type="match status" value="1"/>
</dbReference>
<dbReference type="InterPro" id="IPR000014">
    <property type="entry name" value="PAS"/>
</dbReference>
<dbReference type="CDD" id="cd00130">
    <property type="entry name" value="PAS"/>
    <property type="match status" value="1"/>
</dbReference>
<dbReference type="CDD" id="cd00156">
    <property type="entry name" value="REC"/>
    <property type="match status" value="1"/>
</dbReference>
<keyword evidence="1" id="KW-0597">Phosphoprotein</keyword>
<dbReference type="Gene3D" id="1.10.287.130">
    <property type="match status" value="1"/>
</dbReference>
<dbReference type="Pfam" id="PF13426">
    <property type="entry name" value="PAS_9"/>
    <property type="match status" value="1"/>
</dbReference>
<evidence type="ECO:0000256" key="6">
    <source>
        <dbReference type="ARBA" id="ARBA00023012"/>
    </source>
</evidence>
<keyword evidence="3" id="KW-0547">Nucleotide-binding</keyword>
<evidence type="ECO:0000259" key="11">
    <source>
        <dbReference type="PROSITE" id="PS50113"/>
    </source>
</evidence>
<keyword evidence="5" id="KW-0067">ATP-binding</keyword>
<feature type="domain" description="Response regulatory" evidence="9">
    <location>
        <begin position="449"/>
        <end position="565"/>
    </location>
</feature>
<comment type="caution">
    <text evidence="12">The sequence shown here is derived from an EMBL/GenBank/DDBJ whole genome shotgun (WGS) entry which is preliminary data.</text>
</comment>
<dbReference type="GO" id="GO:0000155">
    <property type="term" value="F:phosphorelay sensor kinase activity"/>
    <property type="evidence" value="ECO:0007669"/>
    <property type="project" value="InterPro"/>
</dbReference>
<feature type="domain" description="PAC" evidence="11">
    <location>
        <begin position="143"/>
        <end position="193"/>
    </location>
</feature>
<dbReference type="Gene3D" id="3.30.565.10">
    <property type="entry name" value="Histidine kinase-like ATPase, C-terminal domain"/>
    <property type="match status" value="1"/>
</dbReference>
<sequence length="568" mass="63673">WAIIQKKQNNKLRQEITERQRAEEALGKYQENLENLITTRTAELSTANEQLKQEIKEHKQTGETLKESENRFRQLFEYAPDAYYLNDLEGNFIDGNRAAEVLTGYQRKELIGKNFIEVGLLSGEQVSKAIELLKQNVEGKTTGPDEFTLKRKDGVEIIAEIRNLPTKIGDKDVVLGIARDITERKRLEAKLQQVHKMDAIATLAGGIAHEFNNALTGVLGNIQLLEMDLHENKTAIEYTKAMKVSSQRMVNLTSQLLAYARGGKYQDKTISLNDFVEDTLPIIKPNIDPSIRLETDLPRGVSNVKTDPTQMQLVLSALLSNSSEAIDGEGRIRIIARNKEIDEEFTKSHPEINPGRYVCLTVEDDGKGMDKETLNKIFDPFYTTKFMGRGLGMAAVYGIVRNHDGWISVDSEQGKGTIVRIYLPAFEGKKEKVREIPPESIELITGTGTILVIEDEETVMDVIRNILDKLGYRILEARSGKEAIEMAGTFDGDIDLALLDIKLPDIWGDKVYPQLMEARPDLKVIVCTGYSIDGPAQSILDAGAQDFIQKPFTVETLSTKLKKVMEGK</sequence>
<evidence type="ECO:0000259" key="8">
    <source>
        <dbReference type="PROSITE" id="PS50109"/>
    </source>
</evidence>
<dbReference type="Pfam" id="PF02518">
    <property type="entry name" value="HATPase_c"/>
    <property type="match status" value="1"/>
</dbReference>
<feature type="domain" description="Histidine kinase" evidence="8">
    <location>
        <begin position="206"/>
        <end position="427"/>
    </location>
</feature>
<gene>
    <name evidence="12" type="ORF">LCGC14_1884500</name>
</gene>
<dbReference type="InterPro" id="IPR036890">
    <property type="entry name" value="HATPase_C_sf"/>
</dbReference>
<keyword evidence="2" id="KW-0808">Transferase</keyword>
<dbReference type="SMART" id="SM00091">
    <property type="entry name" value="PAS"/>
    <property type="match status" value="1"/>
</dbReference>
<dbReference type="Gene3D" id="3.40.50.2300">
    <property type="match status" value="1"/>
</dbReference>
<keyword evidence="7" id="KW-0175">Coiled coil</keyword>
<feature type="domain" description="PAS" evidence="10">
    <location>
        <begin position="68"/>
        <end position="140"/>
    </location>
</feature>
<dbReference type="InterPro" id="IPR011006">
    <property type="entry name" value="CheY-like_superfamily"/>
</dbReference>
<dbReference type="SUPFAM" id="SSF55785">
    <property type="entry name" value="PYP-like sensor domain (PAS domain)"/>
    <property type="match status" value="1"/>
</dbReference>
<organism evidence="12">
    <name type="scientific">marine sediment metagenome</name>
    <dbReference type="NCBI Taxonomy" id="412755"/>
    <lineage>
        <taxon>unclassified sequences</taxon>
        <taxon>metagenomes</taxon>
        <taxon>ecological metagenomes</taxon>
    </lineage>
</organism>
<dbReference type="PROSITE" id="PS50110">
    <property type="entry name" value="RESPONSE_REGULATORY"/>
    <property type="match status" value="1"/>
</dbReference>
<dbReference type="PANTHER" id="PTHR43065">
    <property type="entry name" value="SENSOR HISTIDINE KINASE"/>
    <property type="match status" value="1"/>
</dbReference>
<dbReference type="SUPFAM" id="SSF55874">
    <property type="entry name" value="ATPase domain of HSP90 chaperone/DNA topoisomerase II/histidine kinase"/>
    <property type="match status" value="1"/>
</dbReference>
<evidence type="ECO:0000256" key="2">
    <source>
        <dbReference type="ARBA" id="ARBA00022679"/>
    </source>
</evidence>
<keyword evidence="6" id="KW-0902">Two-component regulatory system</keyword>
<name>A0A0F9GPP1_9ZZZZ</name>
<dbReference type="PRINTS" id="PR00344">
    <property type="entry name" value="BCTRLSENSOR"/>
</dbReference>
<feature type="non-terminal residue" evidence="12">
    <location>
        <position position="1"/>
    </location>
</feature>
<dbReference type="InterPro" id="IPR003661">
    <property type="entry name" value="HisK_dim/P_dom"/>
</dbReference>
<proteinExistence type="predicted"/>
<dbReference type="AlphaFoldDB" id="A0A0F9GPP1"/>